<gene>
    <name evidence="5" type="ORF">DXC39_28795</name>
    <name evidence="4" type="ORF">ERS852407_05662</name>
</gene>
<dbReference type="EMBL" id="CYZE01000025">
    <property type="protein sequence ID" value="CUP34281.1"/>
    <property type="molecule type" value="Genomic_DNA"/>
</dbReference>
<keyword evidence="2" id="KW-0472">Membrane</keyword>
<evidence type="ECO:0000313" key="6">
    <source>
        <dbReference type="Proteomes" id="UP000095651"/>
    </source>
</evidence>
<dbReference type="RefSeq" id="WP_055660270.1">
    <property type="nucleotide sequence ID" value="NZ_CABIXC010000025.1"/>
</dbReference>
<dbReference type="SUPFAM" id="SSF54913">
    <property type="entry name" value="GlnB-like"/>
    <property type="match status" value="1"/>
</dbReference>
<evidence type="ECO:0000313" key="5">
    <source>
        <dbReference type="EMBL" id="RGL94804.1"/>
    </source>
</evidence>
<feature type="compositionally biased region" description="Acidic residues" evidence="1">
    <location>
        <begin position="131"/>
        <end position="150"/>
    </location>
</feature>
<proteinExistence type="predicted"/>
<evidence type="ECO:0000259" key="3">
    <source>
        <dbReference type="Pfam" id="PF09413"/>
    </source>
</evidence>
<feature type="region of interest" description="Disordered" evidence="1">
    <location>
        <begin position="131"/>
        <end position="152"/>
    </location>
</feature>
<keyword evidence="2" id="KW-0812">Transmembrane</keyword>
<keyword evidence="2" id="KW-1133">Transmembrane helix</keyword>
<evidence type="ECO:0000256" key="2">
    <source>
        <dbReference type="SAM" id="Phobius"/>
    </source>
</evidence>
<reference evidence="4 6" key="1">
    <citation type="submission" date="2015-09" db="EMBL/GenBank/DDBJ databases">
        <authorList>
            <consortium name="Pathogen Informatics"/>
        </authorList>
    </citation>
    <scope>NUCLEOTIDE SEQUENCE [LARGE SCALE GENOMIC DNA]</scope>
    <source>
        <strain evidence="4 6">2789STDY5608850</strain>
    </source>
</reference>
<dbReference type="Proteomes" id="UP000095651">
    <property type="component" value="Unassembled WGS sequence"/>
</dbReference>
<evidence type="ECO:0000256" key="1">
    <source>
        <dbReference type="SAM" id="MobiDB-lite"/>
    </source>
</evidence>
<sequence length="185" mass="20482">MTMKCPNCGAEFFDGREVCTDCQTPLVKKEEGKNGNAEFGSEGVDVEMLTTVSDHIEAKLLQGILENHGIPSYSVDEESGEYMRVYMGYSIFGEKIYVRASDLLAAQGYLKEWESMKEDAEVDEDYVVAEDSEAEGDLDDDGDSEEEEGENGWRNPLILKDRRLAAIIIIAAVILGIISVFPPIP</sequence>
<evidence type="ECO:0000313" key="7">
    <source>
        <dbReference type="Proteomes" id="UP000261257"/>
    </source>
</evidence>
<feature type="transmembrane region" description="Helical" evidence="2">
    <location>
        <begin position="164"/>
        <end position="184"/>
    </location>
</feature>
<accession>A0A174MGQ8</accession>
<organism evidence="4 6">
    <name type="scientific">Hungatella hathewayi</name>
    <dbReference type="NCBI Taxonomy" id="154046"/>
    <lineage>
        <taxon>Bacteria</taxon>
        <taxon>Bacillati</taxon>
        <taxon>Bacillota</taxon>
        <taxon>Clostridia</taxon>
        <taxon>Lachnospirales</taxon>
        <taxon>Lachnospiraceae</taxon>
        <taxon>Hungatella</taxon>
    </lineage>
</organism>
<dbReference type="AlphaFoldDB" id="A0A174MGQ8"/>
<dbReference type="EMBL" id="QSSQ01000049">
    <property type="protein sequence ID" value="RGL94804.1"/>
    <property type="molecule type" value="Genomic_DNA"/>
</dbReference>
<evidence type="ECO:0000313" key="4">
    <source>
        <dbReference type="EMBL" id="CUP34281.1"/>
    </source>
</evidence>
<dbReference type="Proteomes" id="UP000261257">
    <property type="component" value="Unassembled WGS sequence"/>
</dbReference>
<dbReference type="InterPro" id="IPR018551">
    <property type="entry name" value="DUF2007"/>
</dbReference>
<dbReference type="Pfam" id="PF09413">
    <property type="entry name" value="DUF2007"/>
    <property type="match status" value="1"/>
</dbReference>
<dbReference type="InterPro" id="IPR011322">
    <property type="entry name" value="N-reg_PII-like_a/b"/>
</dbReference>
<feature type="domain" description="DUF2007" evidence="3">
    <location>
        <begin position="49"/>
        <end position="114"/>
    </location>
</feature>
<reference evidence="5 7" key="2">
    <citation type="submission" date="2018-08" db="EMBL/GenBank/DDBJ databases">
        <title>A genome reference for cultivated species of the human gut microbiota.</title>
        <authorList>
            <person name="Zou Y."/>
            <person name="Xue W."/>
            <person name="Luo G."/>
        </authorList>
    </citation>
    <scope>NUCLEOTIDE SEQUENCE [LARGE SCALE GENOMIC DNA]</scope>
    <source>
        <strain evidence="5 7">TF05-11AC</strain>
    </source>
</reference>
<name>A0A174MGQ8_9FIRM</name>
<protein>
    <submittedName>
        <fullName evidence="5">DUF2007 domain-containing protein</fullName>
    </submittedName>
</protein>